<dbReference type="EC" id="6.3.4.2" evidence="9"/>
<keyword evidence="13" id="KW-1185">Reference proteome</keyword>
<evidence type="ECO:0000256" key="2">
    <source>
        <dbReference type="ARBA" id="ARBA00007533"/>
    </source>
</evidence>
<dbReference type="NCBIfam" id="NF003792">
    <property type="entry name" value="PRK05380.1"/>
    <property type="match status" value="1"/>
</dbReference>
<accession>W9S1F8</accession>
<dbReference type="InterPro" id="IPR033828">
    <property type="entry name" value="GATase1_CTP_Synthase"/>
</dbReference>
<evidence type="ECO:0000256" key="8">
    <source>
        <dbReference type="ARBA" id="ARBA00047781"/>
    </source>
</evidence>
<evidence type="ECO:0000256" key="6">
    <source>
        <dbReference type="ARBA" id="ARBA00022962"/>
    </source>
</evidence>
<gene>
    <name evidence="12" type="ORF">L484_006914</name>
</gene>
<dbReference type="Gene3D" id="3.40.50.880">
    <property type="match status" value="1"/>
</dbReference>
<dbReference type="Gene3D" id="3.40.50.300">
    <property type="entry name" value="P-loop containing nucleotide triphosphate hydrolases"/>
    <property type="match status" value="1"/>
</dbReference>
<dbReference type="InterPro" id="IPR017456">
    <property type="entry name" value="CTP_synthase_N"/>
</dbReference>
<dbReference type="Proteomes" id="UP000030645">
    <property type="component" value="Unassembled WGS sequence"/>
</dbReference>
<keyword evidence="4 9" id="KW-0547">Nucleotide-binding</keyword>
<dbReference type="InterPro" id="IPR017926">
    <property type="entry name" value="GATASE"/>
</dbReference>
<dbReference type="SUPFAM" id="SSF52540">
    <property type="entry name" value="P-loop containing nucleoside triphosphate hydrolases"/>
    <property type="match status" value="1"/>
</dbReference>
<comment type="similarity">
    <text evidence="2 9">Belongs to the CTP synthase family.</text>
</comment>
<keyword evidence="7 9" id="KW-0665">Pyrimidine biosynthesis</keyword>
<dbReference type="STRING" id="981085.W9S1F8"/>
<dbReference type="HAMAP" id="MF_01227">
    <property type="entry name" value="PyrG"/>
    <property type="match status" value="1"/>
</dbReference>
<comment type="pathway">
    <text evidence="1 9">Pyrimidine metabolism; CTP biosynthesis via de novo pathway; CTP from UDP: step 2/2.</text>
</comment>
<evidence type="ECO:0000256" key="9">
    <source>
        <dbReference type="RuleBase" id="RU810713"/>
    </source>
</evidence>
<reference evidence="13" key="1">
    <citation type="submission" date="2013-01" db="EMBL/GenBank/DDBJ databases">
        <title>Draft Genome Sequence of a Mulberry Tree, Morus notabilis C.K. Schneid.</title>
        <authorList>
            <person name="He N."/>
            <person name="Zhao S."/>
        </authorList>
    </citation>
    <scope>NUCLEOTIDE SEQUENCE</scope>
</reference>
<dbReference type="SUPFAM" id="SSF52317">
    <property type="entry name" value="Class I glutamine amidotransferase-like"/>
    <property type="match status" value="1"/>
</dbReference>
<name>W9S1F8_9ROSA</name>
<dbReference type="InterPro" id="IPR004468">
    <property type="entry name" value="CTP_synthase"/>
</dbReference>
<evidence type="ECO:0000256" key="5">
    <source>
        <dbReference type="ARBA" id="ARBA00022840"/>
    </source>
</evidence>
<comment type="catalytic activity">
    <reaction evidence="8 9">
        <text>UTP + L-glutamine + ATP + H2O = CTP + L-glutamate + ADP + phosphate + 2 H(+)</text>
        <dbReference type="Rhea" id="RHEA:26426"/>
        <dbReference type="ChEBI" id="CHEBI:15377"/>
        <dbReference type="ChEBI" id="CHEBI:15378"/>
        <dbReference type="ChEBI" id="CHEBI:29985"/>
        <dbReference type="ChEBI" id="CHEBI:30616"/>
        <dbReference type="ChEBI" id="CHEBI:37563"/>
        <dbReference type="ChEBI" id="CHEBI:43474"/>
        <dbReference type="ChEBI" id="CHEBI:46398"/>
        <dbReference type="ChEBI" id="CHEBI:58359"/>
        <dbReference type="ChEBI" id="CHEBI:456216"/>
        <dbReference type="EC" id="6.3.4.2"/>
    </reaction>
</comment>
<dbReference type="FunFam" id="3.40.50.880:FF:000012">
    <property type="entry name" value="CTP synthase"/>
    <property type="match status" value="1"/>
</dbReference>
<dbReference type="GO" id="GO:0005524">
    <property type="term" value="F:ATP binding"/>
    <property type="evidence" value="ECO:0007669"/>
    <property type="project" value="UniProtKB-KW"/>
</dbReference>
<evidence type="ECO:0000256" key="3">
    <source>
        <dbReference type="ARBA" id="ARBA00022598"/>
    </source>
</evidence>
<keyword evidence="3 9" id="KW-0436">Ligase</keyword>
<feature type="domain" description="CTP synthase N-terminal" evidence="11">
    <location>
        <begin position="2"/>
        <end position="260"/>
    </location>
</feature>
<evidence type="ECO:0000256" key="4">
    <source>
        <dbReference type="ARBA" id="ARBA00022741"/>
    </source>
</evidence>
<dbReference type="FunFam" id="3.40.50.300:FF:000305">
    <property type="entry name" value="CTP synthase"/>
    <property type="match status" value="1"/>
</dbReference>
<dbReference type="Pfam" id="PF00117">
    <property type="entry name" value="GATase"/>
    <property type="match status" value="1"/>
</dbReference>
<dbReference type="GO" id="GO:0044210">
    <property type="term" value="P:'de novo' CTP biosynthetic process"/>
    <property type="evidence" value="ECO:0007669"/>
    <property type="project" value="UniProtKB-UniRule"/>
</dbReference>
<evidence type="ECO:0000259" key="10">
    <source>
        <dbReference type="Pfam" id="PF00117"/>
    </source>
</evidence>
<dbReference type="GO" id="GO:0019856">
    <property type="term" value="P:pyrimidine nucleobase biosynthetic process"/>
    <property type="evidence" value="ECO:0007669"/>
    <property type="project" value="TreeGrafter"/>
</dbReference>
<dbReference type="PROSITE" id="PS51273">
    <property type="entry name" value="GATASE_TYPE_1"/>
    <property type="match status" value="1"/>
</dbReference>
<dbReference type="AlphaFoldDB" id="W9S1F8"/>
<sequence>MKYVLVTGGVVSGLGKGVTASSIGVLLKACGLRVTSIKIDPYLNTDAGTMSPFEHGEVFVLDDGGEVDLDLGNYERFLDTTLTRDNNITTGKIYQSVINKERKGDYLGKTVQVVPHITDAIQEWIERVAMVPVDGKEGPADVCVIELGGTIGDIESMPFVEALGQFSYRVGPGNFLLIHVSLVPVLNVVGEQKTKPTQHSVRGLRGLGLTPNILACRSTKALDENVKGKLAQFCHVPAENIVTLYDVPNIWHIPLLLKMAHEAILKGLDLLGVAREPDLEEWTARTKIFDVLQAPVRIAMVGKYTGLSDAYLSVLKALLHASVACRRKLIVDWVAAGDLEDATAKEAPDAHKAAWDLLKGADGVLVPGGFGDRGVQGKILAAKYARENKVPYLGICLGMQIAVIEFARSVLNLHDANSTEFDPDTKTPCVIFMPEGSKTHMGGTMRLGSRRTYFKVVDCKSAKLYGNVSFVDERHRHRYEVNPDMVSQLEKAGLSFVGKDETGQRMEIIELPTHPYFVGAQFHPEFKSRPGKPSALFLGLIAAACGNLETVLQNNGHVGKPLSNGHLTTKTYQNGNIFKSSNGLVDGVYSNGNGNGNGVHW</sequence>
<dbReference type="eggNOG" id="KOG2387">
    <property type="taxonomic scope" value="Eukaryota"/>
</dbReference>
<dbReference type="GO" id="GO:0003883">
    <property type="term" value="F:CTP synthase activity"/>
    <property type="evidence" value="ECO:0007669"/>
    <property type="project" value="UniProtKB-UniRule"/>
</dbReference>
<dbReference type="InterPro" id="IPR029062">
    <property type="entry name" value="Class_I_gatase-like"/>
</dbReference>
<evidence type="ECO:0000259" key="11">
    <source>
        <dbReference type="Pfam" id="PF06418"/>
    </source>
</evidence>
<evidence type="ECO:0000313" key="13">
    <source>
        <dbReference type="Proteomes" id="UP000030645"/>
    </source>
</evidence>
<dbReference type="InterPro" id="IPR027417">
    <property type="entry name" value="P-loop_NTPase"/>
</dbReference>
<organism evidence="12 13">
    <name type="scientific">Morus notabilis</name>
    <dbReference type="NCBI Taxonomy" id="981085"/>
    <lineage>
        <taxon>Eukaryota</taxon>
        <taxon>Viridiplantae</taxon>
        <taxon>Streptophyta</taxon>
        <taxon>Embryophyta</taxon>
        <taxon>Tracheophyta</taxon>
        <taxon>Spermatophyta</taxon>
        <taxon>Magnoliopsida</taxon>
        <taxon>eudicotyledons</taxon>
        <taxon>Gunneridae</taxon>
        <taxon>Pentapetalae</taxon>
        <taxon>rosids</taxon>
        <taxon>fabids</taxon>
        <taxon>Rosales</taxon>
        <taxon>Moraceae</taxon>
        <taxon>Moreae</taxon>
        <taxon>Morus</taxon>
    </lineage>
</organism>
<evidence type="ECO:0000256" key="1">
    <source>
        <dbReference type="ARBA" id="ARBA00005171"/>
    </source>
</evidence>
<dbReference type="Pfam" id="PF06418">
    <property type="entry name" value="CTP_synth_N"/>
    <property type="match status" value="1"/>
</dbReference>
<dbReference type="PANTHER" id="PTHR11550:SF0">
    <property type="entry name" value="CTP SYNTHASE-RELATED"/>
    <property type="match status" value="1"/>
</dbReference>
<dbReference type="GO" id="GO:0042802">
    <property type="term" value="F:identical protein binding"/>
    <property type="evidence" value="ECO:0007669"/>
    <property type="project" value="TreeGrafter"/>
</dbReference>
<evidence type="ECO:0000256" key="7">
    <source>
        <dbReference type="ARBA" id="ARBA00022975"/>
    </source>
</evidence>
<dbReference type="CDD" id="cd03113">
    <property type="entry name" value="CTPS_N"/>
    <property type="match status" value="1"/>
</dbReference>
<dbReference type="PANTHER" id="PTHR11550">
    <property type="entry name" value="CTP SYNTHASE"/>
    <property type="match status" value="1"/>
</dbReference>
<keyword evidence="5 9" id="KW-0067">ATP-binding</keyword>
<dbReference type="EMBL" id="KE345426">
    <property type="protein sequence ID" value="EXC04022.1"/>
    <property type="molecule type" value="Genomic_DNA"/>
</dbReference>
<dbReference type="NCBIfam" id="TIGR00337">
    <property type="entry name" value="PyrG"/>
    <property type="match status" value="1"/>
</dbReference>
<keyword evidence="6 9" id="KW-0315">Glutamine amidotransferase</keyword>
<dbReference type="CDD" id="cd01746">
    <property type="entry name" value="GATase1_CTP_Synthase"/>
    <property type="match status" value="1"/>
</dbReference>
<protein>
    <recommendedName>
        <fullName evidence="9">CTP synthase</fullName>
        <ecNumber evidence="9">6.3.4.2</ecNumber>
    </recommendedName>
    <alternativeName>
        <fullName evidence="9">UTP--ammonia ligase</fullName>
    </alternativeName>
</protein>
<evidence type="ECO:0000313" key="12">
    <source>
        <dbReference type="EMBL" id="EXC04022.1"/>
    </source>
</evidence>
<proteinExistence type="inferred from homology"/>
<dbReference type="UniPathway" id="UPA00159">
    <property type="reaction ID" value="UER00277"/>
</dbReference>
<feature type="domain" description="Glutamine amidotransferase" evidence="10">
    <location>
        <begin position="308"/>
        <end position="541"/>
    </location>
</feature>
<comment type="function">
    <text evidence="9">Catalyzes the ATP-dependent amination of UTP to CTP with either L-glutamine or ammonia as the source of nitrogen.</text>
</comment>